<comment type="caution">
    <text evidence="3">The sequence shown here is derived from an EMBL/GenBank/DDBJ whole genome shotgun (WGS) entry which is preliminary data.</text>
</comment>
<feature type="region of interest" description="Disordered" evidence="1">
    <location>
        <begin position="461"/>
        <end position="486"/>
    </location>
</feature>
<protein>
    <recommendedName>
        <fullName evidence="2">Reverse transcriptase domain-containing protein</fullName>
    </recommendedName>
</protein>
<name>A0ABQ8TIM7_PERAM</name>
<dbReference type="Proteomes" id="UP001148838">
    <property type="component" value="Unassembled WGS sequence"/>
</dbReference>
<dbReference type="EMBL" id="JAJSOF020000009">
    <property type="protein sequence ID" value="KAJ4446425.1"/>
    <property type="molecule type" value="Genomic_DNA"/>
</dbReference>
<proteinExistence type="predicted"/>
<dbReference type="InterPro" id="IPR000477">
    <property type="entry name" value="RT_dom"/>
</dbReference>
<feature type="domain" description="Reverse transcriptase" evidence="2">
    <location>
        <begin position="170"/>
        <end position="256"/>
    </location>
</feature>
<evidence type="ECO:0000313" key="4">
    <source>
        <dbReference type="Proteomes" id="UP001148838"/>
    </source>
</evidence>
<gene>
    <name evidence="3" type="ORF">ANN_13121</name>
</gene>
<reference evidence="3 4" key="1">
    <citation type="journal article" date="2022" name="Allergy">
        <title>Genome assembly and annotation of Periplaneta americana reveal a comprehensive cockroach allergen profile.</title>
        <authorList>
            <person name="Wang L."/>
            <person name="Xiong Q."/>
            <person name="Saelim N."/>
            <person name="Wang L."/>
            <person name="Nong W."/>
            <person name="Wan A.T."/>
            <person name="Shi M."/>
            <person name="Liu X."/>
            <person name="Cao Q."/>
            <person name="Hui J.H.L."/>
            <person name="Sookrung N."/>
            <person name="Leung T.F."/>
            <person name="Tungtrongchitr A."/>
            <person name="Tsui S.K.W."/>
        </authorList>
    </citation>
    <scope>NUCLEOTIDE SEQUENCE [LARGE SCALE GENOMIC DNA]</scope>
    <source>
        <strain evidence="3">PWHHKU_190912</strain>
    </source>
</reference>
<dbReference type="PANTHER" id="PTHR33332">
    <property type="entry name" value="REVERSE TRANSCRIPTASE DOMAIN-CONTAINING PROTEIN"/>
    <property type="match status" value="1"/>
</dbReference>
<sequence>METDDCNSHEPRTDIIIDVCGREWSISLTEQPQNYHCRNSYSATRRPLAADTVSLETTDAFLANSNYNNIASERDECDNTSEKSLGSNAESYPAFARKKSQPNNLYQSEFEPEPARSTVSYANRYYTTDELEGMVNGRKVRGRRRYQMIDNIKIYGSYAETKRKAEDRKDPLQSGFRNGHSTSTALLNVTEDIRAAMDKRQATVLVLLDYSKAFDSVDFDLLLTKLQTLHLSDSAITWMYSYLTGCQKRVISSNRFSSRRMKDDDVNWNYNVTECEQQFFLFSEFPDYIITDYFRRNVINLVNKFRATECTERKKSVRWPTKVTEDAVEYARERMQRGRNKSVKKLAVEIGHSTSFTALQGPTITILLNKNYYYYCCYYTVMSKTATACNTPYASYNIFAMVRTSTVNATNLSTRNSYIESTEDKWSGNSIDLLTTLPGDNAGDMSPGSSTESYSYWVEGKSRKKPQPGNLPRPGFEPGPPGFAARRADRYSTGVDSAVDVVQRYGLGISESNSESSGPRFDSRSGRVAWVWFFRGFPLTPTDEYQSERGAGQKHLLLKCQHAVFHSGDPVSIPTSSYNLATEQCVMRIEMGVDSIMGTILVRKIKFLDHIMKKEDSAIEKKCSQFLRDTNLKSNWLEDIKNKRTQHLTDLDVPAVPPNPVKSRKENDVRSLYIFLSEKQKTYVTLN</sequence>
<evidence type="ECO:0000259" key="2">
    <source>
        <dbReference type="Pfam" id="PF00078"/>
    </source>
</evidence>
<keyword evidence="4" id="KW-1185">Reference proteome</keyword>
<evidence type="ECO:0000256" key="1">
    <source>
        <dbReference type="SAM" id="MobiDB-lite"/>
    </source>
</evidence>
<accession>A0ABQ8TIM7</accession>
<evidence type="ECO:0000313" key="3">
    <source>
        <dbReference type="EMBL" id="KAJ4446425.1"/>
    </source>
</evidence>
<dbReference type="Pfam" id="PF00078">
    <property type="entry name" value="RVT_1"/>
    <property type="match status" value="1"/>
</dbReference>
<feature type="compositionally biased region" description="Pro residues" evidence="1">
    <location>
        <begin position="469"/>
        <end position="481"/>
    </location>
</feature>
<organism evidence="3 4">
    <name type="scientific">Periplaneta americana</name>
    <name type="common">American cockroach</name>
    <name type="synonym">Blatta americana</name>
    <dbReference type="NCBI Taxonomy" id="6978"/>
    <lineage>
        <taxon>Eukaryota</taxon>
        <taxon>Metazoa</taxon>
        <taxon>Ecdysozoa</taxon>
        <taxon>Arthropoda</taxon>
        <taxon>Hexapoda</taxon>
        <taxon>Insecta</taxon>
        <taxon>Pterygota</taxon>
        <taxon>Neoptera</taxon>
        <taxon>Polyneoptera</taxon>
        <taxon>Dictyoptera</taxon>
        <taxon>Blattodea</taxon>
        <taxon>Blattoidea</taxon>
        <taxon>Blattidae</taxon>
        <taxon>Blattinae</taxon>
        <taxon>Periplaneta</taxon>
    </lineage>
</organism>